<comment type="caution">
    <text evidence="1">The sequence shown here is derived from an EMBL/GenBank/DDBJ whole genome shotgun (WGS) entry which is preliminary data.</text>
</comment>
<protein>
    <submittedName>
        <fullName evidence="1">Uncharacterized protein</fullName>
    </submittedName>
</protein>
<organism evidence="1 2">
    <name type="scientific">Ficus carica</name>
    <name type="common">Common fig</name>
    <dbReference type="NCBI Taxonomy" id="3494"/>
    <lineage>
        <taxon>Eukaryota</taxon>
        <taxon>Viridiplantae</taxon>
        <taxon>Streptophyta</taxon>
        <taxon>Embryophyta</taxon>
        <taxon>Tracheophyta</taxon>
        <taxon>Spermatophyta</taxon>
        <taxon>Magnoliopsida</taxon>
        <taxon>eudicotyledons</taxon>
        <taxon>Gunneridae</taxon>
        <taxon>Pentapetalae</taxon>
        <taxon>rosids</taxon>
        <taxon>fabids</taxon>
        <taxon>Rosales</taxon>
        <taxon>Moraceae</taxon>
        <taxon>Ficeae</taxon>
        <taxon>Ficus</taxon>
    </lineage>
</organism>
<feature type="non-terminal residue" evidence="1">
    <location>
        <position position="67"/>
    </location>
</feature>
<evidence type="ECO:0000313" key="2">
    <source>
        <dbReference type="Proteomes" id="UP001187192"/>
    </source>
</evidence>
<name>A0AA88EFG3_FICCA</name>
<dbReference type="EMBL" id="BTGU01010744">
    <property type="protein sequence ID" value="GMN73907.1"/>
    <property type="molecule type" value="Genomic_DNA"/>
</dbReference>
<gene>
    <name evidence="1" type="ORF">TIFTF001_052267</name>
</gene>
<dbReference type="Proteomes" id="UP001187192">
    <property type="component" value="Unassembled WGS sequence"/>
</dbReference>
<dbReference type="AlphaFoldDB" id="A0AA88EFG3"/>
<sequence length="67" mass="7695">MALVEARRRMDAWWNVPHQILHGLRALTRGRRCAGWSEFRLLEIWVASEVDRMVGNASGAHVARVVE</sequence>
<proteinExistence type="predicted"/>
<reference evidence="1" key="1">
    <citation type="submission" date="2023-07" db="EMBL/GenBank/DDBJ databases">
        <title>draft genome sequence of fig (Ficus carica).</title>
        <authorList>
            <person name="Takahashi T."/>
            <person name="Nishimura K."/>
        </authorList>
    </citation>
    <scope>NUCLEOTIDE SEQUENCE</scope>
</reference>
<keyword evidence="2" id="KW-1185">Reference proteome</keyword>
<accession>A0AA88EFG3</accession>
<evidence type="ECO:0000313" key="1">
    <source>
        <dbReference type="EMBL" id="GMN73907.1"/>
    </source>
</evidence>